<dbReference type="GeneID" id="9818162"/>
<feature type="transmembrane region" description="Helical" evidence="1">
    <location>
        <begin position="147"/>
        <end position="170"/>
    </location>
</feature>
<comment type="caution">
    <text evidence="2">The sequence shown here is derived from an EMBL/GenBank/DDBJ whole genome shotgun (WGS) entry which is preliminary data.</text>
</comment>
<name>A0A6A5GE50_CAERE</name>
<evidence type="ECO:0000256" key="1">
    <source>
        <dbReference type="SAM" id="Phobius"/>
    </source>
</evidence>
<gene>
    <name evidence="2" type="ORF">GCK72_019916</name>
</gene>
<feature type="transmembrane region" description="Helical" evidence="1">
    <location>
        <begin position="42"/>
        <end position="66"/>
    </location>
</feature>
<evidence type="ECO:0000313" key="2">
    <source>
        <dbReference type="EMBL" id="KAF1753360.1"/>
    </source>
</evidence>
<dbReference type="EMBL" id="WUAV01000005">
    <property type="protein sequence ID" value="KAF1753360.1"/>
    <property type="molecule type" value="Genomic_DNA"/>
</dbReference>
<dbReference type="Proteomes" id="UP000483820">
    <property type="component" value="Chromosome V"/>
</dbReference>
<dbReference type="RefSeq" id="XP_053582204.1">
    <property type="nucleotide sequence ID" value="XM_053733291.1"/>
</dbReference>
<feature type="transmembrane region" description="Helical" evidence="1">
    <location>
        <begin position="12"/>
        <end position="36"/>
    </location>
</feature>
<keyword evidence="1" id="KW-1133">Transmembrane helix</keyword>
<feature type="transmembrane region" description="Helical" evidence="1">
    <location>
        <begin position="108"/>
        <end position="127"/>
    </location>
</feature>
<evidence type="ECO:0000313" key="3">
    <source>
        <dbReference type="Proteomes" id="UP000483820"/>
    </source>
</evidence>
<feature type="transmembrane region" description="Helical" evidence="1">
    <location>
        <begin position="242"/>
        <end position="261"/>
    </location>
</feature>
<accession>A0A6A5GE50</accession>
<dbReference type="KEGG" id="crq:GCK72_019916"/>
<sequence>MTDYQIVKHANYILSGHFTCFQFLLAVMIVVGVFYGQDVHNTSFLLFSTVSISLILAVFAYVVFVFGQIYQISIAISVAEDMLCRREETRSEYEIGVKQTERKLWIRYLWKMFLIRDFICTTVVVFFDLGHSYSRGMYFHYTQMYLLTIHNTIYAFVPLVTICYILNSLLNRHHYSRKPLNPLQTQIKYQLFSITTVQLILLALSILLSHFECLPVFVNMHALSENYETTMAPMGTITLPPYMPHLIGLILPLIIQVTSWIEENSKTGEIPVRPISPEIFSI</sequence>
<keyword evidence="1" id="KW-0472">Membrane</keyword>
<reference evidence="2 3" key="1">
    <citation type="submission" date="2019-12" db="EMBL/GenBank/DDBJ databases">
        <title>Chromosome-level assembly of the Caenorhabditis remanei genome.</title>
        <authorList>
            <person name="Teterina A.A."/>
            <person name="Willis J.H."/>
            <person name="Phillips P.C."/>
        </authorList>
    </citation>
    <scope>NUCLEOTIDE SEQUENCE [LARGE SCALE GENOMIC DNA]</scope>
    <source>
        <strain evidence="2 3">PX506</strain>
        <tissue evidence="2">Whole organism</tissue>
    </source>
</reference>
<feature type="transmembrane region" description="Helical" evidence="1">
    <location>
        <begin position="191"/>
        <end position="211"/>
    </location>
</feature>
<keyword evidence="1" id="KW-0812">Transmembrane</keyword>
<organism evidence="2 3">
    <name type="scientific">Caenorhabditis remanei</name>
    <name type="common">Caenorhabditis vulgaris</name>
    <dbReference type="NCBI Taxonomy" id="31234"/>
    <lineage>
        <taxon>Eukaryota</taxon>
        <taxon>Metazoa</taxon>
        <taxon>Ecdysozoa</taxon>
        <taxon>Nematoda</taxon>
        <taxon>Chromadorea</taxon>
        <taxon>Rhabditida</taxon>
        <taxon>Rhabditina</taxon>
        <taxon>Rhabditomorpha</taxon>
        <taxon>Rhabditoidea</taxon>
        <taxon>Rhabditidae</taxon>
        <taxon>Peloderinae</taxon>
        <taxon>Caenorhabditis</taxon>
    </lineage>
</organism>
<dbReference type="CTD" id="9818162"/>
<protein>
    <submittedName>
        <fullName evidence="2">Uncharacterized protein</fullName>
    </submittedName>
</protein>
<proteinExistence type="predicted"/>
<dbReference type="AlphaFoldDB" id="A0A6A5GE50"/>